<accession>A0A7J6QZW4</accession>
<comment type="caution">
    <text evidence="2">The sequence shown here is derived from an EMBL/GenBank/DDBJ whole genome shotgun (WGS) entry which is preliminary data.</text>
</comment>
<organism evidence="2 5">
    <name type="scientific">Perkinsus olseni</name>
    <name type="common">Perkinsus atlanticus</name>
    <dbReference type="NCBI Taxonomy" id="32597"/>
    <lineage>
        <taxon>Eukaryota</taxon>
        <taxon>Sar</taxon>
        <taxon>Alveolata</taxon>
        <taxon>Perkinsozoa</taxon>
        <taxon>Perkinsea</taxon>
        <taxon>Perkinsida</taxon>
        <taxon>Perkinsidae</taxon>
        <taxon>Perkinsus</taxon>
    </lineage>
</organism>
<proteinExistence type="predicted"/>
<evidence type="ECO:0000313" key="4">
    <source>
        <dbReference type="Proteomes" id="UP000553632"/>
    </source>
</evidence>
<evidence type="ECO:0000313" key="2">
    <source>
        <dbReference type="EMBL" id="KAF4713948.1"/>
    </source>
</evidence>
<dbReference type="Proteomes" id="UP000574390">
    <property type="component" value="Unassembled WGS sequence"/>
</dbReference>
<dbReference type="Proteomes" id="UP000553632">
    <property type="component" value="Unassembled WGS sequence"/>
</dbReference>
<sequence>MPSLSSYAAKLTLALHLVRGMLTSQKIRENPVQTKEAVDNAKQQAANHVATLSDGAAQFCDVGCNAEGAVNFIVQETANSEFGFLLDAALKPGLIRNFKGGYDFSIAGQEAPNKTATEMTNAKGGRNAEGKTEKTNAMNRVPTLQHHLMKEITGIPPWGREMLYRLKMQGQRNLVPFPSFLPFPSPPRSKLKYLDLPRQGCEDVAIQFIRRDLPEEKALFIQWVTWFKLDIPVPEEGFKITRVSTSLDRYIPEMKLEFNEDRLRELEGGADRVIPDPTRLSDKDYMHEMCDRQYRNYAKYIAQKEGIPESDLVDDYDISMGTVLWLLTGKVFPFIPDNIDHHFFPYSTLHYNGAHRDAKNWRLRLEAFAHLSNELKEGIKLDD</sequence>
<keyword evidence="4" id="KW-1185">Reference proteome</keyword>
<evidence type="ECO:0000313" key="5">
    <source>
        <dbReference type="Proteomes" id="UP000574390"/>
    </source>
</evidence>
<evidence type="ECO:0000256" key="1">
    <source>
        <dbReference type="SAM" id="SignalP"/>
    </source>
</evidence>
<feature type="chain" id="PRO_5033915167" evidence="1">
    <location>
        <begin position="21"/>
        <end position="383"/>
    </location>
</feature>
<gene>
    <name evidence="2" type="ORF">FOZ62_029862</name>
    <name evidence="3" type="ORF">FOZ63_031686</name>
</gene>
<name>A0A7J6QZW4_PEROL</name>
<dbReference type="EMBL" id="JABANO010000881">
    <property type="protein sequence ID" value="KAF4758881.1"/>
    <property type="molecule type" value="Genomic_DNA"/>
</dbReference>
<dbReference type="EMBL" id="JABANM010025837">
    <property type="protein sequence ID" value="KAF4713948.1"/>
    <property type="molecule type" value="Genomic_DNA"/>
</dbReference>
<feature type="signal peptide" evidence="1">
    <location>
        <begin position="1"/>
        <end position="20"/>
    </location>
</feature>
<reference evidence="4 5" key="1">
    <citation type="submission" date="2020-04" db="EMBL/GenBank/DDBJ databases">
        <title>Perkinsus olseni comparative genomics.</title>
        <authorList>
            <person name="Bogema D.R."/>
        </authorList>
    </citation>
    <scope>NUCLEOTIDE SEQUENCE [LARGE SCALE GENOMIC DNA]</scope>
    <source>
        <strain evidence="2">ATCC PRA-205</strain>
        <strain evidence="3 4">ATCC PRA-207</strain>
    </source>
</reference>
<keyword evidence="1" id="KW-0732">Signal</keyword>
<protein>
    <submittedName>
        <fullName evidence="2">Uncharacterized protein</fullName>
    </submittedName>
</protein>
<evidence type="ECO:0000313" key="3">
    <source>
        <dbReference type="EMBL" id="KAF4758881.1"/>
    </source>
</evidence>
<dbReference type="AlphaFoldDB" id="A0A7J6QZW4"/>